<evidence type="ECO:0000313" key="2">
    <source>
        <dbReference type="EMBL" id="NVI48040.1"/>
    </source>
</evidence>
<sequence>MNEPNYGLRRNLPESNDEGRPLSRPFSFRPHLLKDSMTEEQLNQWWRDLCRAVRPDDEIKTWSYEGGYGIPFKIWDVTFKKPSIIVYSSTIKDKRTITKNEFLLIAPRWVGYRDDGIGRDVMQTKSQNTSYIFGMLKWLEDRTAAHG</sequence>
<name>A0A973W6G7_9BRAD</name>
<dbReference type="AlphaFoldDB" id="A0A973W6G7"/>
<gene>
    <name evidence="2" type="ORF">HAP48_034820</name>
    <name evidence="3" type="ORF">WDK88_11845</name>
</gene>
<feature type="region of interest" description="Disordered" evidence="1">
    <location>
        <begin position="1"/>
        <end position="23"/>
    </location>
</feature>
<reference evidence="3" key="3">
    <citation type="submission" date="2024-03" db="EMBL/GenBank/DDBJ databases">
        <authorList>
            <person name="Bromfield E.S.P."/>
            <person name="Cloutier S."/>
        </authorList>
    </citation>
    <scope>NUCLEOTIDE SEQUENCE</scope>
    <source>
        <strain evidence="3">5S5</strain>
    </source>
</reference>
<organism evidence="2">
    <name type="scientific">Bradyrhizobium septentrionale</name>
    <dbReference type="NCBI Taxonomy" id="1404411"/>
    <lineage>
        <taxon>Bacteria</taxon>
        <taxon>Pseudomonadati</taxon>
        <taxon>Pseudomonadota</taxon>
        <taxon>Alphaproteobacteria</taxon>
        <taxon>Hyphomicrobiales</taxon>
        <taxon>Nitrobacteraceae</taxon>
        <taxon>Bradyrhizobium</taxon>
    </lineage>
</organism>
<dbReference type="EMBL" id="CP147711">
    <property type="protein sequence ID" value="WXC82221.1"/>
    <property type="molecule type" value="Genomic_DNA"/>
</dbReference>
<evidence type="ECO:0000313" key="3">
    <source>
        <dbReference type="EMBL" id="WXC82221.1"/>
    </source>
</evidence>
<proteinExistence type="predicted"/>
<dbReference type="RefSeq" id="WP_166214593.1">
    <property type="nucleotide sequence ID" value="NZ_CP088285.1"/>
</dbReference>
<evidence type="ECO:0000313" key="4">
    <source>
        <dbReference type="Proteomes" id="UP001432046"/>
    </source>
</evidence>
<dbReference type="EMBL" id="JAAOLE020000001">
    <property type="protein sequence ID" value="NVI48040.1"/>
    <property type="molecule type" value="Genomic_DNA"/>
</dbReference>
<protein>
    <submittedName>
        <fullName evidence="2">Uncharacterized protein</fullName>
    </submittedName>
</protein>
<evidence type="ECO:0000256" key="1">
    <source>
        <dbReference type="SAM" id="MobiDB-lite"/>
    </source>
</evidence>
<reference evidence="2" key="1">
    <citation type="submission" date="2020-06" db="EMBL/GenBank/DDBJ databases">
        <title>Whole Genome Sequence of Bradyrhizobium sp. Strain 1S1.</title>
        <authorList>
            <person name="Bromfield E.S.P."/>
            <person name="Cloutier S."/>
        </authorList>
    </citation>
    <scope>NUCLEOTIDE SEQUENCE [LARGE SCALE GENOMIC DNA]</scope>
    <source>
        <strain evidence="2">1S1</strain>
    </source>
</reference>
<dbReference type="Proteomes" id="UP001432046">
    <property type="component" value="Chromosome"/>
</dbReference>
<keyword evidence="4" id="KW-1185">Reference proteome</keyword>
<reference evidence="3" key="2">
    <citation type="journal article" date="2021" name="Int. J. Syst. Evol. Microbiol.">
        <title>Bradyrhizobium septentrionale sp. nov. (sv. septentrionale) and Bradyrhizobium quebecense sp. nov. (sv. septentrionale) associated with legumes native to Canada possess rearranged symbiosis genes and numerous insertion sequences.</title>
        <authorList>
            <person name="Bromfield E.S.P."/>
            <person name="Cloutier S."/>
        </authorList>
    </citation>
    <scope>NUCLEOTIDE SEQUENCE</scope>
    <source>
        <strain evidence="3">5S5</strain>
    </source>
</reference>
<accession>A0A973W6G7</accession>